<reference evidence="2" key="1">
    <citation type="journal article" date="2020" name="Stud. Mycol.">
        <title>101 Dothideomycetes genomes: a test case for predicting lifestyles and emergence of pathogens.</title>
        <authorList>
            <person name="Haridas S."/>
            <person name="Albert R."/>
            <person name="Binder M."/>
            <person name="Bloem J."/>
            <person name="Labutti K."/>
            <person name="Salamov A."/>
            <person name="Andreopoulos B."/>
            <person name="Baker S."/>
            <person name="Barry K."/>
            <person name="Bills G."/>
            <person name="Bluhm B."/>
            <person name="Cannon C."/>
            <person name="Castanera R."/>
            <person name="Culley D."/>
            <person name="Daum C."/>
            <person name="Ezra D."/>
            <person name="Gonzalez J."/>
            <person name="Henrissat B."/>
            <person name="Kuo A."/>
            <person name="Liang C."/>
            <person name="Lipzen A."/>
            <person name="Lutzoni F."/>
            <person name="Magnuson J."/>
            <person name="Mondo S."/>
            <person name="Nolan M."/>
            <person name="Ohm R."/>
            <person name="Pangilinan J."/>
            <person name="Park H.-J."/>
            <person name="Ramirez L."/>
            <person name="Alfaro M."/>
            <person name="Sun H."/>
            <person name="Tritt A."/>
            <person name="Yoshinaga Y."/>
            <person name="Zwiers L.-H."/>
            <person name="Turgeon B."/>
            <person name="Goodwin S."/>
            <person name="Spatafora J."/>
            <person name="Crous P."/>
            <person name="Grigoriev I."/>
        </authorList>
    </citation>
    <scope>NUCLEOTIDE SEQUENCE</scope>
    <source>
        <strain evidence="2">CBS 480.64</strain>
    </source>
</reference>
<feature type="region of interest" description="Disordered" evidence="1">
    <location>
        <begin position="51"/>
        <end position="76"/>
    </location>
</feature>
<evidence type="ECO:0000313" key="3">
    <source>
        <dbReference type="Proteomes" id="UP000799421"/>
    </source>
</evidence>
<protein>
    <submittedName>
        <fullName evidence="2">Uncharacterized protein</fullName>
    </submittedName>
</protein>
<feature type="region of interest" description="Disordered" evidence="1">
    <location>
        <begin position="93"/>
        <end position="123"/>
    </location>
</feature>
<dbReference type="Proteomes" id="UP000799421">
    <property type="component" value="Unassembled WGS sequence"/>
</dbReference>
<evidence type="ECO:0000313" key="2">
    <source>
        <dbReference type="EMBL" id="KAF2862911.1"/>
    </source>
</evidence>
<evidence type="ECO:0000256" key="1">
    <source>
        <dbReference type="SAM" id="MobiDB-lite"/>
    </source>
</evidence>
<dbReference type="AlphaFoldDB" id="A0A6A7C5X8"/>
<proteinExistence type="predicted"/>
<feature type="region of interest" description="Disordered" evidence="1">
    <location>
        <begin position="1"/>
        <end position="26"/>
    </location>
</feature>
<keyword evidence="3" id="KW-1185">Reference proteome</keyword>
<feature type="compositionally biased region" description="Basic and acidic residues" evidence="1">
    <location>
        <begin position="114"/>
        <end position="123"/>
    </location>
</feature>
<name>A0A6A7C5X8_9PEZI</name>
<accession>A0A6A7C5X8</accession>
<organism evidence="2 3">
    <name type="scientific">Piedraia hortae CBS 480.64</name>
    <dbReference type="NCBI Taxonomy" id="1314780"/>
    <lineage>
        <taxon>Eukaryota</taxon>
        <taxon>Fungi</taxon>
        <taxon>Dikarya</taxon>
        <taxon>Ascomycota</taxon>
        <taxon>Pezizomycotina</taxon>
        <taxon>Dothideomycetes</taxon>
        <taxon>Dothideomycetidae</taxon>
        <taxon>Capnodiales</taxon>
        <taxon>Piedraiaceae</taxon>
        <taxon>Piedraia</taxon>
    </lineage>
</organism>
<gene>
    <name evidence="2" type="ORF">K470DRAFT_262414</name>
</gene>
<sequence>MPFVSPPIPKSTNIVKTPYHNARRTSPQQLLEMHRKWLRSKVKSWFDPLRSLRPGSVAGQPAARAPSTHAVLKHPRDPLQVRKMVLDLLDDRKRDVSKRSQDSSAIEDLANSLEQRERYHGEG</sequence>
<dbReference type="EMBL" id="MU005963">
    <property type="protein sequence ID" value="KAF2862911.1"/>
    <property type="molecule type" value="Genomic_DNA"/>
</dbReference>